<proteinExistence type="predicted"/>
<dbReference type="Proteomes" id="UP001258017">
    <property type="component" value="Unassembled WGS sequence"/>
</dbReference>
<dbReference type="EMBL" id="JAIFRP010000030">
    <property type="protein sequence ID" value="KAK2583096.1"/>
    <property type="molecule type" value="Genomic_DNA"/>
</dbReference>
<accession>A0AAD9VQ86</accession>
<organism evidence="1 2">
    <name type="scientific">Odynerus spinipes</name>
    <dbReference type="NCBI Taxonomy" id="1348599"/>
    <lineage>
        <taxon>Eukaryota</taxon>
        <taxon>Metazoa</taxon>
        <taxon>Ecdysozoa</taxon>
        <taxon>Arthropoda</taxon>
        <taxon>Hexapoda</taxon>
        <taxon>Insecta</taxon>
        <taxon>Pterygota</taxon>
        <taxon>Neoptera</taxon>
        <taxon>Endopterygota</taxon>
        <taxon>Hymenoptera</taxon>
        <taxon>Apocrita</taxon>
        <taxon>Aculeata</taxon>
        <taxon>Vespoidea</taxon>
        <taxon>Vespidae</taxon>
        <taxon>Eumeninae</taxon>
        <taxon>Odynerus</taxon>
    </lineage>
</organism>
<keyword evidence="2" id="KW-1185">Reference proteome</keyword>
<sequence>MSSRDKERRVIHFGEGALSYLQRTNDTIRDLDLLFATSDLSSSSERSLITRGYARLHNFFLSLFSSRILDPIVSSALQVERIENQSRNLIRVSRTELWA</sequence>
<name>A0AAD9VQ86_9HYME</name>
<dbReference type="AlphaFoldDB" id="A0AAD9VQ86"/>
<protein>
    <submittedName>
        <fullName evidence="1">Uncharacterized protein</fullName>
    </submittedName>
</protein>
<evidence type="ECO:0000313" key="1">
    <source>
        <dbReference type="EMBL" id="KAK2583096.1"/>
    </source>
</evidence>
<comment type="caution">
    <text evidence="1">The sequence shown here is derived from an EMBL/GenBank/DDBJ whole genome shotgun (WGS) entry which is preliminary data.</text>
</comment>
<reference evidence="1" key="1">
    <citation type="submission" date="2021-08" db="EMBL/GenBank/DDBJ databases">
        <authorList>
            <person name="Misof B."/>
            <person name="Oliver O."/>
            <person name="Podsiadlowski L."/>
            <person name="Donath A."/>
            <person name="Peters R."/>
            <person name="Mayer C."/>
            <person name="Rust J."/>
            <person name="Gunkel S."/>
            <person name="Lesny P."/>
            <person name="Martin S."/>
            <person name="Oeyen J.P."/>
            <person name="Petersen M."/>
            <person name="Panagiotis P."/>
            <person name="Wilbrandt J."/>
            <person name="Tanja T."/>
        </authorList>
    </citation>
    <scope>NUCLEOTIDE SEQUENCE</scope>
    <source>
        <strain evidence="1">GBR_01_08_01A</strain>
        <tissue evidence="1">Thorax + abdomen</tissue>
    </source>
</reference>
<evidence type="ECO:0000313" key="2">
    <source>
        <dbReference type="Proteomes" id="UP001258017"/>
    </source>
</evidence>
<reference evidence="1" key="2">
    <citation type="journal article" date="2023" name="Commun. Biol.">
        <title>Intrasexual cuticular hydrocarbon dimorphism in a wasp sheds light on hydrocarbon biosynthesis genes in Hymenoptera.</title>
        <authorList>
            <person name="Moris V.C."/>
            <person name="Podsiadlowski L."/>
            <person name="Martin S."/>
            <person name="Oeyen J.P."/>
            <person name="Donath A."/>
            <person name="Petersen M."/>
            <person name="Wilbrandt J."/>
            <person name="Misof B."/>
            <person name="Liedtke D."/>
            <person name="Thamm M."/>
            <person name="Scheiner R."/>
            <person name="Schmitt T."/>
            <person name="Niehuis O."/>
        </authorList>
    </citation>
    <scope>NUCLEOTIDE SEQUENCE</scope>
    <source>
        <strain evidence="1">GBR_01_08_01A</strain>
    </source>
</reference>
<gene>
    <name evidence="1" type="ORF">KPH14_009123</name>
</gene>